<feature type="compositionally biased region" description="Basic and acidic residues" evidence="1">
    <location>
        <begin position="117"/>
        <end position="151"/>
    </location>
</feature>
<dbReference type="EMBL" id="JAYMGO010000003">
    <property type="protein sequence ID" value="KAL1279363.1"/>
    <property type="molecule type" value="Genomic_DNA"/>
</dbReference>
<dbReference type="PANTHER" id="PTHR33309:SF1">
    <property type="entry name" value="MYB_SANT-LIKE DNA-BINDING DOMAIN-CONTAINING PROTEIN"/>
    <property type="match status" value="1"/>
</dbReference>
<reference evidence="2 3" key="1">
    <citation type="submission" date="2023-09" db="EMBL/GenBank/DDBJ databases">
        <authorList>
            <person name="Wang M."/>
        </authorList>
    </citation>
    <scope>NUCLEOTIDE SEQUENCE [LARGE SCALE GENOMIC DNA]</scope>
    <source>
        <strain evidence="2">GT-2023</strain>
        <tissue evidence="2">Liver</tissue>
    </source>
</reference>
<keyword evidence="3" id="KW-1185">Reference proteome</keyword>
<sequence>MSAVGNSTSGSEDDVKRAIAPMEWTERHDILLCREILLTEPYRFKKGSVDKGKAWSTIAETLNCFQELKFKVTQRSVRERFSLIQIKFKTKNSKDERSSGTSTQTTELDELIEEITEKERAAEENRGSEENMRKLETDRAKAEEARKKAMERMSQTSKRLSDEEEDSRKNKRRRRSGNDTIEFLRERGQAERALKEKELEIKRIQIEEQAKAAQASQRQMTEMMQLMQQQQQQMQTMQTMLLQQQQQQCQALLALIESMKGKK</sequence>
<proteinExistence type="predicted"/>
<protein>
    <recommendedName>
        <fullName evidence="4">MADF domain-containing protein</fullName>
    </recommendedName>
</protein>
<evidence type="ECO:0008006" key="4">
    <source>
        <dbReference type="Google" id="ProtNLM"/>
    </source>
</evidence>
<feature type="region of interest" description="Disordered" evidence="1">
    <location>
        <begin position="117"/>
        <end position="180"/>
    </location>
</feature>
<dbReference type="Proteomes" id="UP001558613">
    <property type="component" value="Unassembled WGS sequence"/>
</dbReference>
<evidence type="ECO:0000313" key="3">
    <source>
        <dbReference type="Proteomes" id="UP001558613"/>
    </source>
</evidence>
<gene>
    <name evidence="2" type="ORF">QQF64_026036</name>
</gene>
<name>A0ABR3NQS1_9TELE</name>
<organism evidence="2 3">
    <name type="scientific">Cirrhinus molitorella</name>
    <name type="common">mud carp</name>
    <dbReference type="NCBI Taxonomy" id="172907"/>
    <lineage>
        <taxon>Eukaryota</taxon>
        <taxon>Metazoa</taxon>
        <taxon>Chordata</taxon>
        <taxon>Craniata</taxon>
        <taxon>Vertebrata</taxon>
        <taxon>Euteleostomi</taxon>
        <taxon>Actinopterygii</taxon>
        <taxon>Neopterygii</taxon>
        <taxon>Teleostei</taxon>
        <taxon>Ostariophysi</taxon>
        <taxon>Cypriniformes</taxon>
        <taxon>Cyprinidae</taxon>
        <taxon>Labeoninae</taxon>
        <taxon>Labeonini</taxon>
        <taxon>Cirrhinus</taxon>
    </lineage>
</organism>
<dbReference type="PANTHER" id="PTHR33309">
    <property type="entry name" value="KERATIN, ULTRA HIGH-SULFUR MATRIX PROTEIN-LIKE"/>
    <property type="match status" value="1"/>
</dbReference>
<evidence type="ECO:0000256" key="1">
    <source>
        <dbReference type="SAM" id="MobiDB-lite"/>
    </source>
</evidence>
<accession>A0ABR3NQS1</accession>
<comment type="caution">
    <text evidence="2">The sequence shown here is derived from an EMBL/GenBank/DDBJ whole genome shotgun (WGS) entry which is preliminary data.</text>
</comment>
<evidence type="ECO:0000313" key="2">
    <source>
        <dbReference type="EMBL" id="KAL1279363.1"/>
    </source>
</evidence>